<keyword evidence="5 6" id="KW-0472">Membrane</keyword>
<dbReference type="NCBIfam" id="TIGR01297">
    <property type="entry name" value="CDF"/>
    <property type="match status" value="1"/>
</dbReference>
<evidence type="ECO:0000256" key="6">
    <source>
        <dbReference type="SAM" id="Phobius"/>
    </source>
</evidence>
<sequence>MTETRKGTLTAIFYALGANGGIALSKFLAALYTGSGAMLAEAIHSTADCANQLLLLVGLRQARKPANADHPLGHGRVVYFWSMMVAQLLFGMGAVFSVVEGVKRLNAPSEISNPYVALVVLAVAVGLEGFSLRGALRQIRKAAPGKPFLRWFRETRQSELMVVAGEDIAALIGLSLALVAVCLTLVTGNPVYDAWGSIAVGVVLGVVSLAVLVEVKSLIVGESVNPELRRAISEFVAAQPEVRDVISIITLAWGDRIVIAIQAEMTEAASASRLVDDINAVEARIQEKWPFAAWVFFEPDHRRPQRDKA</sequence>
<dbReference type="RefSeq" id="WP_132098918.1">
    <property type="nucleotide sequence ID" value="NZ_SMDA01000010.1"/>
</dbReference>
<evidence type="ECO:0000256" key="2">
    <source>
        <dbReference type="ARBA" id="ARBA00022448"/>
    </source>
</evidence>
<reference evidence="8 9" key="1">
    <citation type="submission" date="2019-03" db="EMBL/GenBank/DDBJ databases">
        <title>Genomic Encyclopedia of Type Strains, Phase IV (KMG-IV): sequencing the most valuable type-strain genomes for metagenomic binning, comparative biology and taxonomic classification.</title>
        <authorList>
            <person name="Goeker M."/>
        </authorList>
    </citation>
    <scope>NUCLEOTIDE SEQUENCE [LARGE SCALE GENOMIC DNA]</scope>
    <source>
        <strain evidence="8 9">DSM 18507</strain>
    </source>
</reference>
<dbReference type="EMBL" id="SMDA01000010">
    <property type="protein sequence ID" value="TCW29101.1"/>
    <property type="molecule type" value="Genomic_DNA"/>
</dbReference>
<keyword evidence="4 6" id="KW-1133">Transmembrane helix</keyword>
<feature type="domain" description="Cation efflux protein transmembrane" evidence="7">
    <location>
        <begin position="12"/>
        <end position="218"/>
    </location>
</feature>
<dbReference type="InterPro" id="IPR002524">
    <property type="entry name" value="Cation_efflux"/>
</dbReference>
<feature type="transmembrane region" description="Helical" evidence="6">
    <location>
        <begin position="12"/>
        <end position="32"/>
    </location>
</feature>
<keyword evidence="2" id="KW-0813">Transport</keyword>
<feature type="transmembrane region" description="Helical" evidence="6">
    <location>
        <begin position="111"/>
        <end position="132"/>
    </location>
</feature>
<evidence type="ECO:0000256" key="4">
    <source>
        <dbReference type="ARBA" id="ARBA00022989"/>
    </source>
</evidence>
<dbReference type="PANTHER" id="PTHR13414">
    <property type="entry name" value="HUEL-CATION TRANSPORTER"/>
    <property type="match status" value="1"/>
</dbReference>
<feature type="transmembrane region" description="Helical" evidence="6">
    <location>
        <begin position="194"/>
        <end position="213"/>
    </location>
</feature>
<dbReference type="SUPFAM" id="SSF160240">
    <property type="entry name" value="Cation efflux protein cytoplasmic domain-like"/>
    <property type="match status" value="1"/>
</dbReference>
<dbReference type="InterPro" id="IPR040177">
    <property type="entry name" value="SLC30A9"/>
</dbReference>
<dbReference type="InterPro" id="IPR058533">
    <property type="entry name" value="Cation_efflux_TM"/>
</dbReference>
<comment type="subcellular location">
    <subcellularLocation>
        <location evidence="1">Membrane</location>
        <topology evidence="1">Multi-pass membrane protein</topology>
    </subcellularLocation>
</comment>
<keyword evidence="9" id="KW-1185">Reference proteome</keyword>
<name>A0ABY2CUI7_GULMO</name>
<dbReference type="Proteomes" id="UP000294801">
    <property type="component" value="Unassembled WGS sequence"/>
</dbReference>
<accession>A0ABY2CUI7</accession>
<dbReference type="SUPFAM" id="SSF161111">
    <property type="entry name" value="Cation efflux protein transmembrane domain-like"/>
    <property type="match status" value="1"/>
</dbReference>
<evidence type="ECO:0000256" key="1">
    <source>
        <dbReference type="ARBA" id="ARBA00004141"/>
    </source>
</evidence>
<evidence type="ECO:0000313" key="8">
    <source>
        <dbReference type="EMBL" id="TCW29101.1"/>
    </source>
</evidence>
<comment type="caution">
    <text evidence="8">The sequence shown here is derived from an EMBL/GenBank/DDBJ whole genome shotgun (WGS) entry which is preliminary data.</text>
</comment>
<gene>
    <name evidence="8" type="ORF">EV669_11069</name>
</gene>
<organism evidence="8 9">
    <name type="scientific">Gulbenkiania mobilis</name>
    <dbReference type="NCBI Taxonomy" id="397457"/>
    <lineage>
        <taxon>Bacteria</taxon>
        <taxon>Pseudomonadati</taxon>
        <taxon>Pseudomonadota</taxon>
        <taxon>Betaproteobacteria</taxon>
        <taxon>Neisseriales</taxon>
        <taxon>Chromobacteriaceae</taxon>
        <taxon>Gulbenkiania</taxon>
    </lineage>
</organism>
<feature type="transmembrane region" description="Helical" evidence="6">
    <location>
        <begin position="168"/>
        <end position="188"/>
    </location>
</feature>
<protein>
    <submittedName>
        <fullName evidence="8">Cation diffusion facilitator family transporter</fullName>
    </submittedName>
</protein>
<dbReference type="PANTHER" id="PTHR13414:SF9">
    <property type="entry name" value="PROTON-COUPLED ZINC ANTIPORTER SLC30A9, MITOCHONDRIAL"/>
    <property type="match status" value="1"/>
</dbReference>
<keyword evidence="3 6" id="KW-0812">Transmembrane</keyword>
<evidence type="ECO:0000256" key="5">
    <source>
        <dbReference type="ARBA" id="ARBA00023136"/>
    </source>
</evidence>
<dbReference type="InterPro" id="IPR036837">
    <property type="entry name" value="Cation_efflux_CTD_sf"/>
</dbReference>
<feature type="transmembrane region" description="Helical" evidence="6">
    <location>
        <begin position="78"/>
        <end position="99"/>
    </location>
</feature>
<evidence type="ECO:0000259" key="7">
    <source>
        <dbReference type="Pfam" id="PF01545"/>
    </source>
</evidence>
<evidence type="ECO:0000313" key="9">
    <source>
        <dbReference type="Proteomes" id="UP000294801"/>
    </source>
</evidence>
<dbReference type="Pfam" id="PF01545">
    <property type="entry name" value="Cation_efflux"/>
    <property type="match status" value="1"/>
</dbReference>
<proteinExistence type="predicted"/>
<dbReference type="Gene3D" id="1.20.1510.10">
    <property type="entry name" value="Cation efflux protein transmembrane domain"/>
    <property type="match status" value="1"/>
</dbReference>
<evidence type="ECO:0000256" key="3">
    <source>
        <dbReference type="ARBA" id="ARBA00022692"/>
    </source>
</evidence>
<dbReference type="InterPro" id="IPR027469">
    <property type="entry name" value="Cation_efflux_TMD_sf"/>
</dbReference>